<dbReference type="PANTHER" id="PTHR30304">
    <property type="entry name" value="D-TAGATOSE-1,6-BISPHOSPHATE ALDOLASE"/>
    <property type="match status" value="1"/>
</dbReference>
<evidence type="ECO:0000256" key="1">
    <source>
        <dbReference type="PIRSR" id="PIRSR001359-1"/>
    </source>
</evidence>
<accession>A0A1G2M8R5</accession>
<keyword evidence="2" id="KW-0479">Metal-binding</keyword>
<sequence length="288" mass="31194">MQTLREHIADAEARKVAVGHFNVSDSETLWGVFNAAHSLNLPIVIGVSEGERSFFGVRQIKAFVDSLREEFSYPVFLNADHTYSFEKLKEAVDAGFDSVIFDGTELPFEENIAQTKAGVAYARSTRPEVLVEGEIGYIGKSSKLLDAIPEGASLSPENLTKPEEIEAFVKETGVDLVAPAVGNLHGMLKSGKEPALAIPLISELRKAAGVPLVLHGGSGTSDEDFVQAIKAGISIIHINTEIRVAYRKALQLFLQENPDEIAPYKFMKSAVQAVGGVVEARLKLFNGL</sequence>
<dbReference type="InterPro" id="IPR050246">
    <property type="entry name" value="Class_II_FBP_aldolase"/>
</dbReference>
<reference evidence="3 4" key="1">
    <citation type="journal article" date="2016" name="Nat. Commun.">
        <title>Thousands of microbial genomes shed light on interconnected biogeochemical processes in an aquifer system.</title>
        <authorList>
            <person name="Anantharaman K."/>
            <person name="Brown C.T."/>
            <person name="Hug L.A."/>
            <person name="Sharon I."/>
            <person name="Castelle C.J."/>
            <person name="Probst A.J."/>
            <person name="Thomas B.C."/>
            <person name="Singh A."/>
            <person name="Wilkins M.J."/>
            <person name="Karaoz U."/>
            <person name="Brodie E.L."/>
            <person name="Williams K.H."/>
            <person name="Hubbard S.S."/>
            <person name="Banfield J.F."/>
        </authorList>
    </citation>
    <scope>NUCLEOTIDE SEQUENCE [LARGE SCALE GENOMIC DNA]</scope>
</reference>
<organism evidence="3 4">
    <name type="scientific">Candidatus Taylorbacteria bacterium RIFCSPHIGHO2_01_FULL_51_15</name>
    <dbReference type="NCBI Taxonomy" id="1802304"/>
    <lineage>
        <taxon>Bacteria</taxon>
        <taxon>Candidatus Tayloriibacteriota</taxon>
    </lineage>
</organism>
<dbReference type="Gene3D" id="3.20.20.70">
    <property type="entry name" value="Aldolase class I"/>
    <property type="match status" value="1"/>
</dbReference>
<dbReference type="SUPFAM" id="SSF51569">
    <property type="entry name" value="Aldolase"/>
    <property type="match status" value="1"/>
</dbReference>
<dbReference type="GO" id="GO:0005975">
    <property type="term" value="P:carbohydrate metabolic process"/>
    <property type="evidence" value="ECO:0007669"/>
    <property type="project" value="InterPro"/>
</dbReference>
<gene>
    <name evidence="3" type="ORF">A2849_03550</name>
</gene>
<feature type="binding site" evidence="2">
    <location>
        <position position="134"/>
    </location>
    <ligand>
        <name>Zn(2+)</name>
        <dbReference type="ChEBI" id="CHEBI:29105"/>
        <label>2</label>
    </ligand>
</feature>
<dbReference type="GO" id="GO:0008270">
    <property type="term" value="F:zinc ion binding"/>
    <property type="evidence" value="ECO:0007669"/>
    <property type="project" value="InterPro"/>
</dbReference>
<feature type="binding site" evidence="2">
    <location>
        <position position="102"/>
    </location>
    <ligand>
        <name>Zn(2+)</name>
        <dbReference type="ChEBI" id="CHEBI:29105"/>
        <label>2</label>
    </ligand>
</feature>
<feature type="binding site" evidence="2">
    <location>
        <position position="185"/>
    </location>
    <ligand>
        <name>Zn(2+)</name>
        <dbReference type="ChEBI" id="CHEBI:29105"/>
        <label>1</label>
        <note>catalytic</note>
    </ligand>
</feature>
<dbReference type="EMBL" id="MHRI01000036">
    <property type="protein sequence ID" value="OHA20134.1"/>
    <property type="molecule type" value="Genomic_DNA"/>
</dbReference>
<name>A0A1G2M8R5_9BACT</name>
<comment type="cofactor">
    <cofactor evidence="2">
        <name>Zn(2+)</name>
        <dbReference type="ChEBI" id="CHEBI:29105"/>
    </cofactor>
    <text evidence="2">Binds 2 Zn(2+) ions per subunit. One is catalytic and the other provides a structural contribution.</text>
</comment>
<protein>
    <submittedName>
        <fullName evidence="3">Tagatose-bisphosphate aldolase</fullName>
    </submittedName>
</protein>
<dbReference type="CDD" id="cd00947">
    <property type="entry name" value="TBP_aldolase_IIB"/>
    <property type="match status" value="1"/>
</dbReference>
<dbReference type="Pfam" id="PF01116">
    <property type="entry name" value="F_bP_aldolase"/>
    <property type="match status" value="1"/>
</dbReference>
<dbReference type="PANTHER" id="PTHR30304:SF0">
    <property type="entry name" value="D-TAGATOSE-1,6-BISPHOSPHATE ALDOLASE SUBUNIT GATY-RELATED"/>
    <property type="match status" value="1"/>
</dbReference>
<dbReference type="GO" id="GO:0016832">
    <property type="term" value="F:aldehyde-lyase activity"/>
    <property type="evidence" value="ECO:0007669"/>
    <property type="project" value="InterPro"/>
</dbReference>
<proteinExistence type="predicted"/>
<keyword evidence="2" id="KW-0862">Zinc</keyword>
<dbReference type="NCBIfam" id="TIGR00167">
    <property type="entry name" value="cbbA"/>
    <property type="match status" value="1"/>
</dbReference>
<dbReference type="Proteomes" id="UP000178121">
    <property type="component" value="Unassembled WGS sequence"/>
</dbReference>
<evidence type="ECO:0000313" key="4">
    <source>
        <dbReference type="Proteomes" id="UP000178121"/>
    </source>
</evidence>
<feature type="binding site" evidence="2">
    <location>
        <position position="81"/>
    </location>
    <ligand>
        <name>Zn(2+)</name>
        <dbReference type="ChEBI" id="CHEBI:29105"/>
        <label>1</label>
        <note>catalytic</note>
    </ligand>
</feature>
<feature type="active site" description="Proton donor" evidence="1">
    <location>
        <position position="80"/>
    </location>
</feature>
<evidence type="ECO:0000256" key="2">
    <source>
        <dbReference type="PIRSR" id="PIRSR001359-3"/>
    </source>
</evidence>
<comment type="caution">
    <text evidence="3">The sequence shown here is derived from an EMBL/GenBank/DDBJ whole genome shotgun (WGS) entry which is preliminary data.</text>
</comment>
<dbReference type="PIRSF" id="PIRSF001359">
    <property type="entry name" value="F_bP_aldolase_II"/>
    <property type="match status" value="1"/>
</dbReference>
<dbReference type="InterPro" id="IPR013785">
    <property type="entry name" value="Aldolase_TIM"/>
</dbReference>
<dbReference type="InterPro" id="IPR000771">
    <property type="entry name" value="FBA_II"/>
</dbReference>
<dbReference type="AlphaFoldDB" id="A0A1G2M8R5"/>
<evidence type="ECO:0000313" key="3">
    <source>
        <dbReference type="EMBL" id="OHA20134.1"/>
    </source>
</evidence>
<feature type="binding site" evidence="2">
    <location>
        <position position="215"/>
    </location>
    <ligand>
        <name>Zn(2+)</name>
        <dbReference type="ChEBI" id="CHEBI:29105"/>
        <label>1</label>
        <note>catalytic</note>
    </ligand>
</feature>